<evidence type="ECO:0000256" key="1">
    <source>
        <dbReference type="ARBA" id="ARBA00004141"/>
    </source>
</evidence>
<dbReference type="PANTHER" id="PTHR23112:SF0">
    <property type="entry name" value="TRANSMEMBRANE PROTEIN 116"/>
    <property type="match status" value="1"/>
</dbReference>
<protein>
    <recommendedName>
        <fullName evidence="9">G-protein coupled receptors family 1 profile domain-containing protein</fullName>
    </recommendedName>
</protein>
<feature type="compositionally biased region" description="Acidic residues" evidence="5">
    <location>
        <begin position="450"/>
        <end position="463"/>
    </location>
</feature>
<keyword evidence="4 6" id="KW-0472">Membrane</keyword>
<keyword evidence="3 6" id="KW-1133">Transmembrane helix</keyword>
<feature type="transmembrane region" description="Helical" evidence="6">
    <location>
        <begin position="331"/>
        <end position="357"/>
    </location>
</feature>
<dbReference type="Gene3D" id="1.20.1070.10">
    <property type="entry name" value="Rhodopsin 7-helix transmembrane proteins"/>
    <property type="match status" value="1"/>
</dbReference>
<feature type="transmembrane region" description="Helical" evidence="6">
    <location>
        <begin position="300"/>
        <end position="319"/>
    </location>
</feature>
<dbReference type="EMBL" id="CAKOGP040002091">
    <property type="protein sequence ID" value="CAJ1961595.1"/>
    <property type="molecule type" value="Genomic_DNA"/>
</dbReference>
<feature type="region of interest" description="Disordered" evidence="5">
    <location>
        <begin position="261"/>
        <end position="281"/>
    </location>
</feature>
<feature type="transmembrane region" description="Helical" evidence="6">
    <location>
        <begin position="16"/>
        <end position="39"/>
    </location>
</feature>
<comment type="caution">
    <text evidence="7">The sequence shown here is derived from an EMBL/GenBank/DDBJ whole genome shotgun (WGS) entry which is preliminary data.</text>
</comment>
<feature type="region of interest" description="Disordered" evidence="5">
    <location>
        <begin position="387"/>
        <end position="408"/>
    </location>
</feature>
<evidence type="ECO:0000256" key="6">
    <source>
        <dbReference type="SAM" id="Phobius"/>
    </source>
</evidence>
<dbReference type="Proteomes" id="UP001295423">
    <property type="component" value="Unassembled WGS sequence"/>
</dbReference>
<name>A0AAD2G454_9STRA</name>
<feature type="region of interest" description="Disordered" evidence="5">
    <location>
        <begin position="429"/>
        <end position="489"/>
    </location>
</feature>
<dbReference type="GO" id="GO:0004930">
    <property type="term" value="F:G protein-coupled receptor activity"/>
    <property type="evidence" value="ECO:0007669"/>
    <property type="project" value="TreeGrafter"/>
</dbReference>
<feature type="transmembrane region" description="Helical" evidence="6">
    <location>
        <begin position="183"/>
        <end position="209"/>
    </location>
</feature>
<proteinExistence type="predicted"/>
<keyword evidence="2 6" id="KW-0812">Transmembrane</keyword>
<dbReference type="SUPFAM" id="SSF81321">
    <property type="entry name" value="Family A G protein-coupled receptor-like"/>
    <property type="match status" value="1"/>
</dbReference>
<dbReference type="AlphaFoldDB" id="A0AAD2G454"/>
<sequence length="489" mass="54697">MSEEVAYMPTILQQKLLSILFVPSCILSMIGSGFIIKNIREEGKRTPYRSIMLWTSICDIIASIGIFMQPFLPPANRPDTYVWAIGNDASCNFLGFITQFAFSAHMYAGLLSYYFLMTVRHGVKQHEFAKKLPYIHGFIITWSVATGIAGIFLKAYGPTGAATACWVAGDLCEGDGCPNTSLIGYSFGGFAFLSLFSIIVNNFLLYRFVRATVLQGQKRGMKAEEELRNYRRPEEEDDAKSTFTEFGVRSVAPGKKPTFFRAGSSMDDDSTVKPKNKPKSFLRSSDKQWKRVQEVGKQSLLYVGAYFFCSMWPIGIQVLDNRDYEYNKNAAYVFLPLLIGQSILLPLMGFFSCIIYFRPTFGRVKKKFPNESKMWCVKRTLFGGSIKPMNRNNTQNNTASSGNGSFLPPPTSTLRVNFAGQINMSTLGPGNSMADYSEVDEDKKFSVHLEEDESGDIDEDGKEETDAIAGDTEKTAQSVETFEAKNEEP</sequence>
<dbReference type="GO" id="GO:0005886">
    <property type="term" value="C:plasma membrane"/>
    <property type="evidence" value="ECO:0007669"/>
    <property type="project" value="TreeGrafter"/>
</dbReference>
<evidence type="ECO:0000256" key="4">
    <source>
        <dbReference type="ARBA" id="ARBA00023136"/>
    </source>
</evidence>
<gene>
    <name evidence="7" type="ORF">CYCCA115_LOCUS19275</name>
</gene>
<feature type="transmembrane region" description="Helical" evidence="6">
    <location>
        <begin position="137"/>
        <end position="156"/>
    </location>
</feature>
<reference evidence="7" key="1">
    <citation type="submission" date="2023-08" db="EMBL/GenBank/DDBJ databases">
        <authorList>
            <person name="Audoor S."/>
            <person name="Bilcke G."/>
        </authorList>
    </citation>
    <scope>NUCLEOTIDE SEQUENCE</scope>
</reference>
<feature type="transmembrane region" description="Helical" evidence="6">
    <location>
        <begin position="51"/>
        <end position="72"/>
    </location>
</feature>
<evidence type="ECO:0008006" key="9">
    <source>
        <dbReference type="Google" id="ProtNLM"/>
    </source>
</evidence>
<evidence type="ECO:0000313" key="7">
    <source>
        <dbReference type="EMBL" id="CAJ1961595.1"/>
    </source>
</evidence>
<feature type="transmembrane region" description="Helical" evidence="6">
    <location>
        <begin position="92"/>
        <end position="116"/>
    </location>
</feature>
<dbReference type="PANTHER" id="PTHR23112">
    <property type="entry name" value="G PROTEIN-COUPLED RECEPTOR 157-RELATED"/>
    <property type="match status" value="1"/>
</dbReference>
<evidence type="ECO:0000256" key="5">
    <source>
        <dbReference type="SAM" id="MobiDB-lite"/>
    </source>
</evidence>
<dbReference type="GO" id="GO:0007189">
    <property type="term" value="P:adenylate cyclase-activating G protein-coupled receptor signaling pathway"/>
    <property type="evidence" value="ECO:0007669"/>
    <property type="project" value="TreeGrafter"/>
</dbReference>
<accession>A0AAD2G454</accession>
<feature type="compositionally biased region" description="Polar residues" evidence="5">
    <location>
        <begin position="390"/>
        <end position="404"/>
    </location>
</feature>
<evidence type="ECO:0000313" key="8">
    <source>
        <dbReference type="Proteomes" id="UP001295423"/>
    </source>
</evidence>
<keyword evidence="8" id="KW-1185">Reference proteome</keyword>
<organism evidence="7 8">
    <name type="scientific">Cylindrotheca closterium</name>
    <dbReference type="NCBI Taxonomy" id="2856"/>
    <lineage>
        <taxon>Eukaryota</taxon>
        <taxon>Sar</taxon>
        <taxon>Stramenopiles</taxon>
        <taxon>Ochrophyta</taxon>
        <taxon>Bacillariophyta</taxon>
        <taxon>Bacillariophyceae</taxon>
        <taxon>Bacillariophycidae</taxon>
        <taxon>Bacillariales</taxon>
        <taxon>Bacillariaceae</taxon>
        <taxon>Cylindrotheca</taxon>
    </lineage>
</organism>
<comment type="subcellular location">
    <subcellularLocation>
        <location evidence="1">Membrane</location>
        <topology evidence="1">Multi-pass membrane protein</topology>
    </subcellularLocation>
</comment>
<evidence type="ECO:0000256" key="3">
    <source>
        <dbReference type="ARBA" id="ARBA00022989"/>
    </source>
</evidence>
<evidence type="ECO:0000256" key="2">
    <source>
        <dbReference type="ARBA" id="ARBA00022692"/>
    </source>
</evidence>